<protein>
    <submittedName>
        <fullName evidence="2">Uncharacterized protein</fullName>
    </submittedName>
</protein>
<evidence type="ECO:0000313" key="2">
    <source>
        <dbReference type="EMBL" id="CAI7991433.1"/>
    </source>
</evidence>
<dbReference type="AlphaFoldDB" id="A0AA35QUD9"/>
<dbReference type="EMBL" id="CASHTH010000113">
    <property type="protein sequence ID" value="CAI7991433.1"/>
    <property type="molecule type" value="Genomic_DNA"/>
</dbReference>
<feature type="region of interest" description="Disordered" evidence="1">
    <location>
        <begin position="45"/>
        <end position="78"/>
    </location>
</feature>
<keyword evidence="3" id="KW-1185">Reference proteome</keyword>
<name>A0AA35QUD9_GEOBA</name>
<evidence type="ECO:0000313" key="3">
    <source>
        <dbReference type="Proteomes" id="UP001174909"/>
    </source>
</evidence>
<comment type="caution">
    <text evidence="2">The sequence shown here is derived from an EMBL/GenBank/DDBJ whole genome shotgun (WGS) entry which is preliminary data.</text>
</comment>
<proteinExistence type="predicted"/>
<organism evidence="2 3">
    <name type="scientific">Geodia barretti</name>
    <name type="common">Barrett's horny sponge</name>
    <dbReference type="NCBI Taxonomy" id="519541"/>
    <lineage>
        <taxon>Eukaryota</taxon>
        <taxon>Metazoa</taxon>
        <taxon>Porifera</taxon>
        <taxon>Demospongiae</taxon>
        <taxon>Heteroscleromorpha</taxon>
        <taxon>Tetractinellida</taxon>
        <taxon>Astrophorina</taxon>
        <taxon>Geodiidae</taxon>
        <taxon>Geodia</taxon>
    </lineage>
</organism>
<reference evidence="2" key="1">
    <citation type="submission" date="2023-03" db="EMBL/GenBank/DDBJ databases">
        <authorList>
            <person name="Steffen K."/>
            <person name="Cardenas P."/>
        </authorList>
    </citation>
    <scope>NUCLEOTIDE SEQUENCE</scope>
</reference>
<dbReference type="Proteomes" id="UP001174909">
    <property type="component" value="Unassembled WGS sequence"/>
</dbReference>
<feature type="compositionally biased region" description="Low complexity" evidence="1">
    <location>
        <begin position="60"/>
        <end position="70"/>
    </location>
</feature>
<gene>
    <name evidence="2" type="ORF">GBAR_LOCUS738</name>
</gene>
<sequence length="117" mass="12473">MIIRPCLSTNVTASEAIDLTTFTDITTTTWDDALAAIERGYELGWSDGLPVVPPPRRGWPSSSATPAAPRRGPRRLPERRRVITVEKAAANAVMAGCLPEYFPVVLAATEANAGPGV</sequence>
<accession>A0AA35QUD9</accession>
<evidence type="ECO:0000256" key="1">
    <source>
        <dbReference type="SAM" id="MobiDB-lite"/>
    </source>
</evidence>